<feature type="region of interest" description="Disordered" evidence="5">
    <location>
        <begin position="1037"/>
        <end position="1071"/>
    </location>
</feature>
<dbReference type="GO" id="GO:0009007">
    <property type="term" value="F:site-specific DNA-methyltransferase (adenine-specific) activity"/>
    <property type="evidence" value="ECO:0007669"/>
    <property type="project" value="UniProtKB-EC"/>
</dbReference>
<comment type="caution">
    <text evidence="7">The sequence shown here is derived from an EMBL/GenBank/DDBJ whole genome shotgun (WGS) entry which is preliminary data.</text>
</comment>
<dbReference type="GO" id="GO:0032259">
    <property type="term" value="P:methylation"/>
    <property type="evidence" value="ECO:0007669"/>
    <property type="project" value="UniProtKB-KW"/>
</dbReference>
<dbReference type="PANTHER" id="PTHR33841:SF1">
    <property type="entry name" value="DNA METHYLTRANSFERASE A"/>
    <property type="match status" value="1"/>
</dbReference>
<gene>
    <name evidence="7" type="ORF">IPF40_11640</name>
</gene>
<dbReference type="PANTHER" id="PTHR33841">
    <property type="entry name" value="DNA METHYLTRANSFERASE YEEA-RELATED"/>
    <property type="match status" value="1"/>
</dbReference>
<reference evidence="7 8" key="1">
    <citation type="submission" date="2020-10" db="EMBL/GenBank/DDBJ databases">
        <title>Connecting structure to function with the recovery of over 1000 high-quality activated sludge metagenome-assembled genomes encoding full-length rRNA genes using long-read sequencing.</title>
        <authorList>
            <person name="Singleton C.M."/>
            <person name="Petriglieri F."/>
            <person name="Kristensen J.M."/>
            <person name="Kirkegaard R.H."/>
            <person name="Michaelsen T.Y."/>
            <person name="Andersen M.H."/>
            <person name="Karst S.M."/>
            <person name="Dueholm M.S."/>
            <person name="Nielsen P.H."/>
            <person name="Albertsen M."/>
        </authorList>
    </citation>
    <scope>NUCLEOTIDE SEQUENCE [LARGE SCALE GENOMIC DNA]</scope>
    <source>
        <strain evidence="7">AalE_18-Q3-R2-46_BAT3C.188</strain>
    </source>
</reference>
<evidence type="ECO:0000256" key="5">
    <source>
        <dbReference type="SAM" id="MobiDB-lite"/>
    </source>
</evidence>
<dbReference type="InterPro" id="IPR046816">
    <property type="entry name" value="MmeI_Mtase"/>
</dbReference>
<dbReference type="PRINTS" id="PR00507">
    <property type="entry name" value="N12N6MTFRASE"/>
</dbReference>
<evidence type="ECO:0000256" key="1">
    <source>
        <dbReference type="ARBA" id="ARBA00011900"/>
    </source>
</evidence>
<protein>
    <recommendedName>
        <fullName evidence="1">site-specific DNA-methyltransferase (adenine-specific)</fullName>
        <ecNumber evidence="1">2.1.1.72</ecNumber>
    </recommendedName>
</protein>
<evidence type="ECO:0000259" key="6">
    <source>
        <dbReference type="Pfam" id="PF20473"/>
    </source>
</evidence>
<keyword evidence="2 7" id="KW-0489">Methyltransferase</keyword>
<dbReference type="InterPro" id="IPR050953">
    <property type="entry name" value="N4_N6_ade-DNA_methylase"/>
</dbReference>
<evidence type="ECO:0000256" key="4">
    <source>
        <dbReference type="ARBA" id="ARBA00047942"/>
    </source>
</evidence>
<dbReference type="Pfam" id="PF20473">
    <property type="entry name" value="MmeI_Mtase"/>
    <property type="match status" value="1"/>
</dbReference>
<sequence>MTTATTKVLNSEQRRFLDAQTQRAREVAQRAAEDALRALAVAEPSRPGYVSDDQNKLRLALRDKARQLGDDTARAGAPLTNLVHDVAYEQWHRLLFARFLDVNGLLRHPEYRDIPLSLEDCGDLAPDLGEPDAWAVAARFASEILPGVFRLADPAVQVRFAAEHRNALERLLLGIPAEVFTTEDALGWVYQFWQTAEKKRVNDSGVKIGGAELPPITQLFTENYMVRFLLENSLGAWWSARHPESPLTAGLEYLRRNDEGTPAAGSFGNWPERAAEVTVMDPCCGSGHFLVAAFGMLWRMRAEEEGLTPAAAQDAVLRDNLHGLELDPRCTQIATFNVALEAWKQGGFRELPPPQIACSGVSVGASLADWELLAGEDHELRKVMTRLHGLFRDASLFGSLIDPRPIFANGGELFGQDLTVGVDWGEAQALLARAIAAEPSTPAVLGSAADDVLHAVGGLARAYTLVATNPPYLGQVYFGDALREWLGAQFGDSSYDLYLAFLDRVTRRGFATTVGFVCPDDWLIQVRTSNFKNRFLDSCSPSLIATTGYDSFKTPLRVHASMQIYNTNQARDSFPYLLVDSAVPYEQKASALRSAEIRTVRTADLRRRNWKARNQDEGVSLDALVEVREGLKAGDVNLFERYFWEVEVDSVKWDRLQDAPSRTNPGVGRQKVVLWEQEAGRMARLAESVKGTNHVAQNWRRGKPFWGRQGICFALMGALPSTLYSGEKYSANCAVVVPRDPEHLGALWRFAESGEWSRAVREWNHGSAVTPHALVKIRVDLARWQEASTRVGGVPEPTRNDPTQWLFAGDVPPSELPLQVAVARFLGFAWPDQHVDRLTGLEDSDGIAALMALPGEPDLATRLREFLAVAYGEEWSSATERRLVAEAFGKNGRLDDWLRDVFFAQHVRVFDNRPFLWHIWDGRKDGFSAIVNYHKLNRRTLEKLTFTSLGAWIDRQKHETRAGRAGADARLAAAEDLQRRLKLILDGAPPYDIFVRWKPMAEQPIGWEPDLDDGVRLNIRPFVTADVLRSKVNVHWRKDRGTNPDGSERHNDLHPTLEERRAARREAGDTE</sequence>
<dbReference type="EC" id="2.1.1.72" evidence="1"/>
<keyword evidence="3" id="KW-0808">Transferase</keyword>
<dbReference type="SUPFAM" id="SSF53335">
    <property type="entry name" value="S-adenosyl-L-methionine-dependent methyltransferases"/>
    <property type="match status" value="1"/>
</dbReference>
<feature type="domain" description="MmeI-like DNA-methyltransferase" evidence="6">
    <location>
        <begin position="271"/>
        <end position="340"/>
    </location>
</feature>
<dbReference type="Proteomes" id="UP000718281">
    <property type="component" value="Unassembled WGS sequence"/>
</dbReference>
<dbReference type="InterPro" id="IPR029063">
    <property type="entry name" value="SAM-dependent_MTases_sf"/>
</dbReference>
<evidence type="ECO:0000256" key="2">
    <source>
        <dbReference type="ARBA" id="ARBA00022603"/>
    </source>
</evidence>
<organism evidence="7 8">
    <name type="scientific">Candidatus Phosphoribacter hodrii</name>
    <dbReference type="NCBI Taxonomy" id="2953743"/>
    <lineage>
        <taxon>Bacteria</taxon>
        <taxon>Bacillati</taxon>
        <taxon>Actinomycetota</taxon>
        <taxon>Actinomycetes</taxon>
        <taxon>Micrococcales</taxon>
        <taxon>Dermatophilaceae</taxon>
        <taxon>Candidatus Phosphoribacter</taxon>
    </lineage>
</organism>
<evidence type="ECO:0000256" key="3">
    <source>
        <dbReference type="ARBA" id="ARBA00022679"/>
    </source>
</evidence>
<name>A0A935CG18_9MICO</name>
<comment type="catalytic activity">
    <reaction evidence="4">
        <text>a 2'-deoxyadenosine in DNA + S-adenosyl-L-methionine = an N(6)-methyl-2'-deoxyadenosine in DNA + S-adenosyl-L-homocysteine + H(+)</text>
        <dbReference type="Rhea" id="RHEA:15197"/>
        <dbReference type="Rhea" id="RHEA-COMP:12418"/>
        <dbReference type="Rhea" id="RHEA-COMP:12419"/>
        <dbReference type="ChEBI" id="CHEBI:15378"/>
        <dbReference type="ChEBI" id="CHEBI:57856"/>
        <dbReference type="ChEBI" id="CHEBI:59789"/>
        <dbReference type="ChEBI" id="CHEBI:90615"/>
        <dbReference type="ChEBI" id="CHEBI:90616"/>
        <dbReference type="EC" id="2.1.1.72"/>
    </reaction>
</comment>
<feature type="compositionally biased region" description="Basic and acidic residues" evidence="5">
    <location>
        <begin position="1039"/>
        <end position="1071"/>
    </location>
</feature>
<dbReference type="AlphaFoldDB" id="A0A935CG18"/>
<dbReference type="Gene3D" id="3.40.50.150">
    <property type="entry name" value="Vaccinia Virus protein VP39"/>
    <property type="match status" value="1"/>
</dbReference>
<dbReference type="EMBL" id="JADIXZ010000005">
    <property type="protein sequence ID" value="MBK6301656.1"/>
    <property type="molecule type" value="Genomic_DNA"/>
</dbReference>
<accession>A0A935CG18</accession>
<evidence type="ECO:0000313" key="7">
    <source>
        <dbReference type="EMBL" id="MBK6301656.1"/>
    </source>
</evidence>
<evidence type="ECO:0000313" key="8">
    <source>
        <dbReference type="Proteomes" id="UP000718281"/>
    </source>
</evidence>
<proteinExistence type="predicted"/>